<evidence type="ECO:0000256" key="1">
    <source>
        <dbReference type="SAM" id="Phobius"/>
    </source>
</evidence>
<proteinExistence type="predicted"/>
<reference evidence="2 3" key="1">
    <citation type="journal article" date="2023" name="Plants (Basel)">
        <title>Bridging the Gap: Combining Genomics and Transcriptomics Approaches to Understand Stylosanthes scabra, an Orphan Legume from the Brazilian Caatinga.</title>
        <authorList>
            <person name="Ferreira-Neto J.R.C."/>
            <person name="da Silva M.D."/>
            <person name="Binneck E."/>
            <person name="de Melo N.F."/>
            <person name="da Silva R.H."/>
            <person name="de Melo A.L.T.M."/>
            <person name="Pandolfi V."/>
            <person name="Bustamante F.O."/>
            <person name="Brasileiro-Vidal A.C."/>
            <person name="Benko-Iseppon A.M."/>
        </authorList>
    </citation>
    <scope>NUCLEOTIDE SEQUENCE [LARGE SCALE GENOMIC DNA]</scope>
    <source>
        <tissue evidence="2">Leaves</tissue>
    </source>
</reference>
<keyword evidence="1" id="KW-1133">Transmembrane helix</keyword>
<comment type="caution">
    <text evidence="2">The sequence shown here is derived from an EMBL/GenBank/DDBJ whole genome shotgun (WGS) entry which is preliminary data.</text>
</comment>
<evidence type="ECO:0000313" key="3">
    <source>
        <dbReference type="Proteomes" id="UP001341840"/>
    </source>
</evidence>
<accession>A0ABU6V6M3</accession>
<gene>
    <name evidence="2" type="ORF">PIB30_017607</name>
</gene>
<keyword evidence="1" id="KW-0812">Transmembrane</keyword>
<dbReference type="Proteomes" id="UP001341840">
    <property type="component" value="Unassembled WGS sequence"/>
</dbReference>
<keyword evidence="1" id="KW-0472">Membrane</keyword>
<evidence type="ECO:0000313" key="2">
    <source>
        <dbReference type="EMBL" id="MED6169039.1"/>
    </source>
</evidence>
<dbReference type="EMBL" id="JASCZI010151086">
    <property type="protein sequence ID" value="MED6169039.1"/>
    <property type="molecule type" value="Genomic_DNA"/>
</dbReference>
<name>A0ABU6V6M3_9FABA</name>
<protein>
    <submittedName>
        <fullName evidence="2">Uncharacterized protein</fullName>
    </submittedName>
</protein>
<organism evidence="2 3">
    <name type="scientific">Stylosanthes scabra</name>
    <dbReference type="NCBI Taxonomy" id="79078"/>
    <lineage>
        <taxon>Eukaryota</taxon>
        <taxon>Viridiplantae</taxon>
        <taxon>Streptophyta</taxon>
        <taxon>Embryophyta</taxon>
        <taxon>Tracheophyta</taxon>
        <taxon>Spermatophyta</taxon>
        <taxon>Magnoliopsida</taxon>
        <taxon>eudicotyledons</taxon>
        <taxon>Gunneridae</taxon>
        <taxon>Pentapetalae</taxon>
        <taxon>rosids</taxon>
        <taxon>fabids</taxon>
        <taxon>Fabales</taxon>
        <taxon>Fabaceae</taxon>
        <taxon>Papilionoideae</taxon>
        <taxon>50 kb inversion clade</taxon>
        <taxon>dalbergioids sensu lato</taxon>
        <taxon>Dalbergieae</taxon>
        <taxon>Pterocarpus clade</taxon>
        <taxon>Stylosanthes</taxon>
    </lineage>
</organism>
<feature type="transmembrane region" description="Helical" evidence="1">
    <location>
        <begin position="88"/>
        <end position="112"/>
    </location>
</feature>
<keyword evidence="3" id="KW-1185">Reference proteome</keyword>
<sequence>MKTNRIEKDECSCSTTQIASSGNSLTQFLNGFPFIYWFIDFRILPIEKVECSCSTTQIASSGTSSSSVIDRVHISGLIFGNMIACKKFLMRVPCVIFYGLIQMIAVVGVSLLDDRHGVPSTEQAPHA</sequence>